<dbReference type="PANTHER" id="PTHR48080">
    <property type="entry name" value="D-GALACTONATE DEHYDRATASE-RELATED"/>
    <property type="match status" value="1"/>
</dbReference>
<dbReference type="CDD" id="cd03325">
    <property type="entry name" value="D-galactonate_dehydratase"/>
    <property type="match status" value="1"/>
</dbReference>
<evidence type="ECO:0000259" key="4">
    <source>
        <dbReference type="SMART" id="SM00922"/>
    </source>
</evidence>
<evidence type="ECO:0000313" key="5">
    <source>
        <dbReference type="EMBL" id="MFC5973674.1"/>
    </source>
</evidence>
<dbReference type="SUPFAM" id="SSF54826">
    <property type="entry name" value="Enolase N-terminal domain-like"/>
    <property type="match status" value="1"/>
</dbReference>
<dbReference type="SMART" id="SM00922">
    <property type="entry name" value="MR_MLE"/>
    <property type="match status" value="1"/>
</dbReference>
<dbReference type="SFLD" id="SFLDS00001">
    <property type="entry name" value="Enolase"/>
    <property type="match status" value="1"/>
</dbReference>
<keyword evidence="6" id="KW-1185">Reference proteome</keyword>
<accession>A0ABD5RTL5</accession>
<evidence type="ECO:0000313" key="6">
    <source>
        <dbReference type="Proteomes" id="UP001596099"/>
    </source>
</evidence>
<dbReference type="SFLD" id="SFLDF00003">
    <property type="entry name" value="D-galactonate_dehydratase"/>
    <property type="match status" value="1"/>
</dbReference>
<dbReference type="PANTHER" id="PTHR48080:SF2">
    <property type="entry name" value="D-GALACTONATE DEHYDRATASE"/>
    <property type="match status" value="1"/>
</dbReference>
<dbReference type="PROSITE" id="PS00909">
    <property type="entry name" value="MR_MLE_2"/>
    <property type="match status" value="1"/>
</dbReference>
<reference evidence="5 6" key="1">
    <citation type="journal article" date="2019" name="Int. J. Syst. Evol. Microbiol.">
        <title>The Global Catalogue of Microorganisms (GCM) 10K type strain sequencing project: providing services to taxonomists for standard genome sequencing and annotation.</title>
        <authorList>
            <consortium name="The Broad Institute Genomics Platform"/>
            <consortium name="The Broad Institute Genome Sequencing Center for Infectious Disease"/>
            <person name="Wu L."/>
            <person name="Ma J."/>
        </authorList>
    </citation>
    <scope>NUCLEOTIDE SEQUENCE [LARGE SCALE GENOMIC DNA]</scope>
    <source>
        <strain evidence="5 6">CGMCC 1.12543</strain>
    </source>
</reference>
<organism evidence="5 6">
    <name type="scientific">Halomarina salina</name>
    <dbReference type="NCBI Taxonomy" id="1872699"/>
    <lineage>
        <taxon>Archaea</taxon>
        <taxon>Methanobacteriati</taxon>
        <taxon>Methanobacteriota</taxon>
        <taxon>Stenosarchaea group</taxon>
        <taxon>Halobacteria</taxon>
        <taxon>Halobacteriales</taxon>
        <taxon>Natronomonadaceae</taxon>
        <taxon>Halomarina</taxon>
    </lineage>
</organism>
<proteinExistence type="predicted"/>
<dbReference type="GO" id="GO:0046872">
    <property type="term" value="F:metal ion binding"/>
    <property type="evidence" value="ECO:0007669"/>
    <property type="project" value="UniProtKB-KW"/>
</dbReference>
<dbReference type="InterPro" id="IPR023592">
    <property type="entry name" value="Galactonate_deHydtase"/>
</dbReference>
<dbReference type="SFLD" id="SFLDG00179">
    <property type="entry name" value="mandelate_racemase"/>
    <property type="match status" value="1"/>
</dbReference>
<dbReference type="InterPro" id="IPR018110">
    <property type="entry name" value="Mandel_Rmase/mucon_lact_enz_CS"/>
</dbReference>
<dbReference type="Gene3D" id="3.30.390.10">
    <property type="entry name" value="Enolase-like, N-terminal domain"/>
    <property type="match status" value="1"/>
</dbReference>
<dbReference type="EC" id="4.2.1.6" evidence="5"/>
<dbReference type="PROSITE" id="PS00908">
    <property type="entry name" value="MR_MLE_1"/>
    <property type="match status" value="1"/>
</dbReference>
<dbReference type="SUPFAM" id="SSF51604">
    <property type="entry name" value="Enolase C-terminal domain-like"/>
    <property type="match status" value="1"/>
</dbReference>
<evidence type="ECO:0000256" key="2">
    <source>
        <dbReference type="ARBA" id="ARBA00022842"/>
    </source>
</evidence>
<name>A0ABD5RTL5_9EURY</name>
<dbReference type="AlphaFoldDB" id="A0ABD5RTL5"/>
<protein>
    <submittedName>
        <fullName evidence="5">Galactonate dehydratase</fullName>
        <ecNumber evidence="5">4.2.1.6</ecNumber>
    </submittedName>
</protein>
<dbReference type="Gene3D" id="3.20.20.120">
    <property type="entry name" value="Enolase-like C-terminal domain"/>
    <property type="match status" value="1"/>
</dbReference>
<evidence type="ECO:0000256" key="1">
    <source>
        <dbReference type="ARBA" id="ARBA00022723"/>
    </source>
</evidence>
<gene>
    <name evidence="5" type="primary">dgoD</name>
    <name evidence="5" type="ORF">ACFPYI_20280</name>
</gene>
<dbReference type="InterPro" id="IPR013341">
    <property type="entry name" value="Mandelate_racemase_N_dom"/>
</dbReference>
<comment type="caution">
    <text evidence="5">The sequence shown here is derived from an EMBL/GenBank/DDBJ whole genome shotgun (WGS) entry which is preliminary data.</text>
</comment>
<dbReference type="InterPro" id="IPR029065">
    <property type="entry name" value="Enolase_C-like"/>
</dbReference>
<keyword evidence="3 5" id="KW-0456">Lyase</keyword>
<dbReference type="InterPro" id="IPR029017">
    <property type="entry name" value="Enolase-like_N"/>
</dbReference>
<dbReference type="InterPro" id="IPR034593">
    <property type="entry name" value="DgoD-like"/>
</dbReference>
<keyword evidence="1" id="KW-0479">Metal-binding</keyword>
<dbReference type="Pfam" id="PF13378">
    <property type="entry name" value="MR_MLE_C"/>
    <property type="match status" value="1"/>
</dbReference>
<dbReference type="RefSeq" id="WP_247420929.1">
    <property type="nucleotide sequence ID" value="NZ_JALLGW010000003.1"/>
</dbReference>
<dbReference type="InterPro" id="IPR036849">
    <property type="entry name" value="Enolase-like_C_sf"/>
</dbReference>
<dbReference type="EMBL" id="JBHSQH010000002">
    <property type="protein sequence ID" value="MFC5973674.1"/>
    <property type="molecule type" value="Genomic_DNA"/>
</dbReference>
<dbReference type="Proteomes" id="UP001596099">
    <property type="component" value="Unassembled WGS sequence"/>
</dbReference>
<sequence>MTKVVDYELFEVPPRWLFLRVETSDGLVGWGEPVVEGRSKTVRTAVEELLDNYLLGEDPHRIEDHWQAMYRGGFYRGGPILMSAIAGVDQALWDIKGKAFDAPVHQLLGGRARDRIRVYQWIGGDRPADVGEAAGEKVDEGFTALKMNATSEMRSVDTPASVQAAADRIASVREAVGPEVDIGVDFHGRVAKPMAKRLASALEPYDPFFIEEPVLPEQNESLPDLAAHTSIPIATGERMFSRWDFKQVLADGAVDIIQPDLSHAGGITEVRKIASMAEAYDVALAPHCPLGPIALASCIQVDACSHNALIQEQSLDIHYNEGGDVLDYLADPDVFTYDEGYVDVPTGPGLGIEVNEEYVREQAERDVDWHNPVWRHDDGSVAEW</sequence>
<dbReference type="InterPro" id="IPR013342">
    <property type="entry name" value="Mandelate_racemase_C"/>
</dbReference>
<feature type="domain" description="Mandelate racemase/muconate lactonizing enzyme C-terminal" evidence="4">
    <location>
        <begin position="127"/>
        <end position="232"/>
    </location>
</feature>
<evidence type="ECO:0000256" key="3">
    <source>
        <dbReference type="ARBA" id="ARBA00023239"/>
    </source>
</evidence>
<dbReference type="Pfam" id="PF02746">
    <property type="entry name" value="MR_MLE_N"/>
    <property type="match status" value="1"/>
</dbReference>
<dbReference type="GO" id="GO:0008869">
    <property type="term" value="F:galactonate dehydratase activity"/>
    <property type="evidence" value="ECO:0007669"/>
    <property type="project" value="UniProtKB-EC"/>
</dbReference>
<keyword evidence="2" id="KW-0460">Magnesium</keyword>
<dbReference type="NCBIfam" id="NF010624">
    <property type="entry name" value="PRK14017.1"/>
    <property type="match status" value="1"/>
</dbReference>